<proteinExistence type="inferred from homology"/>
<keyword evidence="7" id="KW-1185">Reference proteome</keyword>
<evidence type="ECO:0000259" key="5">
    <source>
        <dbReference type="PROSITE" id="PS50931"/>
    </source>
</evidence>
<dbReference type="eggNOG" id="COG0583">
    <property type="taxonomic scope" value="Bacteria"/>
</dbReference>
<keyword evidence="4" id="KW-0804">Transcription</keyword>
<feature type="domain" description="HTH lysR-type" evidence="5">
    <location>
        <begin position="1"/>
        <end position="58"/>
    </location>
</feature>
<dbReference type="Proteomes" id="UP000006055">
    <property type="component" value="Chromosome"/>
</dbReference>
<dbReference type="KEGG" id="dti:Desti_0969"/>
<gene>
    <name evidence="6" type="ordered locus">Desti_0969</name>
</gene>
<evidence type="ECO:0000256" key="1">
    <source>
        <dbReference type="ARBA" id="ARBA00009437"/>
    </source>
</evidence>
<dbReference type="STRING" id="706587.Desti_0969"/>
<dbReference type="CDD" id="cd05466">
    <property type="entry name" value="PBP2_LTTR_substrate"/>
    <property type="match status" value="1"/>
</dbReference>
<dbReference type="SUPFAM" id="SSF53850">
    <property type="entry name" value="Periplasmic binding protein-like II"/>
    <property type="match status" value="1"/>
</dbReference>
<dbReference type="Gene3D" id="3.40.190.290">
    <property type="match status" value="1"/>
</dbReference>
<name>I4C296_DESTA</name>
<dbReference type="RefSeq" id="WP_014808842.1">
    <property type="nucleotide sequence ID" value="NC_018025.1"/>
</dbReference>
<dbReference type="InterPro" id="IPR005119">
    <property type="entry name" value="LysR_subst-bd"/>
</dbReference>
<dbReference type="HOGENOM" id="CLU_039613_6_1_7"/>
<keyword evidence="2" id="KW-0805">Transcription regulation</keyword>
<evidence type="ECO:0000256" key="4">
    <source>
        <dbReference type="ARBA" id="ARBA00023163"/>
    </source>
</evidence>
<dbReference type="AlphaFoldDB" id="I4C296"/>
<dbReference type="SUPFAM" id="SSF46785">
    <property type="entry name" value="Winged helix' DNA-binding domain"/>
    <property type="match status" value="1"/>
</dbReference>
<protein>
    <submittedName>
        <fullName evidence="6">Transcriptional regulator</fullName>
    </submittedName>
</protein>
<reference evidence="7" key="1">
    <citation type="submission" date="2012-06" db="EMBL/GenBank/DDBJ databases">
        <title>Complete sequence of chromosome of Desulfomonile tiedjei DSM 6799.</title>
        <authorList>
            <person name="Lucas S."/>
            <person name="Copeland A."/>
            <person name="Lapidus A."/>
            <person name="Glavina del Rio T."/>
            <person name="Dalin E."/>
            <person name="Tice H."/>
            <person name="Bruce D."/>
            <person name="Goodwin L."/>
            <person name="Pitluck S."/>
            <person name="Peters L."/>
            <person name="Ovchinnikova G."/>
            <person name="Zeytun A."/>
            <person name="Lu M."/>
            <person name="Kyrpides N."/>
            <person name="Mavromatis K."/>
            <person name="Ivanova N."/>
            <person name="Brettin T."/>
            <person name="Detter J.C."/>
            <person name="Han C."/>
            <person name="Larimer F."/>
            <person name="Land M."/>
            <person name="Hauser L."/>
            <person name="Markowitz V."/>
            <person name="Cheng J.-F."/>
            <person name="Hugenholtz P."/>
            <person name="Woyke T."/>
            <person name="Wu D."/>
            <person name="Spring S."/>
            <person name="Schroeder M."/>
            <person name="Brambilla E."/>
            <person name="Klenk H.-P."/>
            <person name="Eisen J.A."/>
        </authorList>
    </citation>
    <scope>NUCLEOTIDE SEQUENCE [LARGE SCALE GENOMIC DNA]</scope>
    <source>
        <strain evidence="7">ATCC 49306 / DSM 6799 / DCB-1</strain>
    </source>
</reference>
<dbReference type="Pfam" id="PF00126">
    <property type="entry name" value="HTH_1"/>
    <property type="match status" value="1"/>
</dbReference>
<organism evidence="6 7">
    <name type="scientific">Desulfomonile tiedjei (strain ATCC 49306 / DSM 6799 / DCB-1)</name>
    <dbReference type="NCBI Taxonomy" id="706587"/>
    <lineage>
        <taxon>Bacteria</taxon>
        <taxon>Pseudomonadati</taxon>
        <taxon>Thermodesulfobacteriota</taxon>
        <taxon>Desulfomonilia</taxon>
        <taxon>Desulfomonilales</taxon>
        <taxon>Desulfomonilaceae</taxon>
        <taxon>Desulfomonile</taxon>
    </lineage>
</organism>
<evidence type="ECO:0000256" key="2">
    <source>
        <dbReference type="ARBA" id="ARBA00023015"/>
    </source>
</evidence>
<dbReference type="Pfam" id="PF03466">
    <property type="entry name" value="LysR_substrate"/>
    <property type="match status" value="1"/>
</dbReference>
<dbReference type="PRINTS" id="PR00039">
    <property type="entry name" value="HTHLYSR"/>
</dbReference>
<dbReference type="OrthoDB" id="5317428at2"/>
<evidence type="ECO:0000313" key="7">
    <source>
        <dbReference type="Proteomes" id="UP000006055"/>
    </source>
</evidence>
<dbReference type="EMBL" id="CP003360">
    <property type="protein sequence ID" value="AFM23687.1"/>
    <property type="molecule type" value="Genomic_DNA"/>
</dbReference>
<dbReference type="PANTHER" id="PTHR30126:SF100">
    <property type="entry name" value="LYSR-FAMILY TRANSCRIPTIONAL REGULATOR"/>
    <property type="match status" value="1"/>
</dbReference>
<dbReference type="FunFam" id="1.10.10.10:FF:000001">
    <property type="entry name" value="LysR family transcriptional regulator"/>
    <property type="match status" value="1"/>
</dbReference>
<comment type="similarity">
    <text evidence="1">Belongs to the LysR transcriptional regulatory family.</text>
</comment>
<dbReference type="PROSITE" id="PS50931">
    <property type="entry name" value="HTH_LYSR"/>
    <property type="match status" value="1"/>
</dbReference>
<sequence length="296" mass="33291">MEIRHLRTFLTVAGLLSFNKAAERLNYAQSSISAQVQALEDELGVQLFDRMGRYILLTEAGEHLIQYAEKIIDLADETRAEIGGEKEPRGSLVIRIPQSLGAYRLTPVLKEFHERFPTVRLHLTSCAHESVVKDLQKGGIDLAFLLTEFTYSADVEAETLGFEPILLVASPTHRLAKKKLVRTRDLQGETVLLSTVDCSYRRQFEAIMQEQRVVPGSTPIFHSVETLKRCVIEGMGVTVLPEMAIADEIAERTLVPLNWEEGSLDVAVLMVWNKGRWLSPTLAAFMETTRRVLKTI</sequence>
<dbReference type="Gene3D" id="1.10.10.10">
    <property type="entry name" value="Winged helix-like DNA-binding domain superfamily/Winged helix DNA-binding domain"/>
    <property type="match status" value="1"/>
</dbReference>
<dbReference type="GO" id="GO:0003700">
    <property type="term" value="F:DNA-binding transcription factor activity"/>
    <property type="evidence" value="ECO:0007669"/>
    <property type="project" value="InterPro"/>
</dbReference>
<dbReference type="GO" id="GO:0000976">
    <property type="term" value="F:transcription cis-regulatory region binding"/>
    <property type="evidence" value="ECO:0007669"/>
    <property type="project" value="TreeGrafter"/>
</dbReference>
<dbReference type="InterPro" id="IPR036388">
    <property type="entry name" value="WH-like_DNA-bd_sf"/>
</dbReference>
<dbReference type="InterPro" id="IPR000847">
    <property type="entry name" value="LysR_HTH_N"/>
</dbReference>
<dbReference type="InterPro" id="IPR036390">
    <property type="entry name" value="WH_DNA-bd_sf"/>
</dbReference>
<accession>I4C296</accession>
<dbReference type="PANTHER" id="PTHR30126">
    <property type="entry name" value="HTH-TYPE TRANSCRIPTIONAL REGULATOR"/>
    <property type="match status" value="1"/>
</dbReference>
<evidence type="ECO:0000313" key="6">
    <source>
        <dbReference type="EMBL" id="AFM23687.1"/>
    </source>
</evidence>
<keyword evidence="3" id="KW-0238">DNA-binding</keyword>
<evidence type="ECO:0000256" key="3">
    <source>
        <dbReference type="ARBA" id="ARBA00023125"/>
    </source>
</evidence>